<keyword evidence="3" id="KW-1185">Reference proteome</keyword>
<organism evidence="2 3">
    <name type="scientific">Rickenella mellea</name>
    <dbReference type="NCBI Taxonomy" id="50990"/>
    <lineage>
        <taxon>Eukaryota</taxon>
        <taxon>Fungi</taxon>
        <taxon>Dikarya</taxon>
        <taxon>Basidiomycota</taxon>
        <taxon>Agaricomycotina</taxon>
        <taxon>Agaricomycetes</taxon>
        <taxon>Hymenochaetales</taxon>
        <taxon>Rickenellaceae</taxon>
        <taxon>Rickenella</taxon>
    </lineage>
</organism>
<evidence type="ECO:0000256" key="1">
    <source>
        <dbReference type="SAM" id="MobiDB-lite"/>
    </source>
</evidence>
<dbReference type="VEuPathDB" id="FungiDB:BD410DRAFT_501536"/>
<dbReference type="AlphaFoldDB" id="A0A4Y7PU94"/>
<dbReference type="Proteomes" id="UP000294933">
    <property type="component" value="Unassembled WGS sequence"/>
</dbReference>
<evidence type="ECO:0000313" key="3">
    <source>
        <dbReference type="Proteomes" id="UP000294933"/>
    </source>
</evidence>
<proteinExistence type="predicted"/>
<feature type="region of interest" description="Disordered" evidence="1">
    <location>
        <begin position="117"/>
        <end position="217"/>
    </location>
</feature>
<gene>
    <name evidence="2" type="ORF">BD410DRAFT_501536</name>
</gene>
<evidence type="ECO:0000313" key="2">
    <source>
        <dbReference type="EMBL" id="TDL18442.1"/>
    </source>
</evidence>
<name>A0A4Y7PU94_9AGAM</name>
<feature type="compositionally biased region" description="Polar residues" evidence="1">
    <location>
        <begin position="172"/>
        <end position="191"/>
    </location>
</feature>
<reference evidence="2 3" key="1">
    <citation type="submission" date="2018-06" db="EMBL/GenBank/DDBJ databases">
        <title>A transcriptomic atlas of mushroom development highlights an independent origin of complex multicellularity.</title>
        <authorList>
            <consortium name="DOE Joint Genome Institute"/>
            <person name="Krizsan K."/>
            <person name="Almasi E."/>
            <person name="Merenyi Z."/>
            <person name="Sahu N."/>
            <person name="Viragh M."/>
            <person name="Koszo T."/>
            <person name="Mondo S."/>
            <person name="Kiss B."/>
            <person name="Balint B."/>
            <person name="Kues U."/>
            <person name="Barry K."/>
            <person name="Hegedus J.C."/>
            <person name="Henrissat B."/>
            <person name="Johnson J."/>
            <person name="Lipzen A."/>
            <person name="Ohm R."/>
            <person name="Nagy I."/>
            <person name="Pangilinan J."/>
            <person name="Yan J."/>
            <person name="Xiong Y."/>
            <person name="Grigoriev I.V."/>
            <person name="Hibbett D.S."/>
            <person name="Nagy L.G."/>
        </authorList>
    </citation>
    <scope>NUCLEOTIDE SEQUENCE [LARGE SCALE GENOMIC DNA]</scope>
    <source>
        <strain evidence="2 3">SZMC22713</strain>
    </source>
</reference>
<sequence>MVHVTLSPHSSPSARPLVQLPSFNSFLTNIGKMPMPSDEIAAHRGRAQLTSSPAHYHSPARPGVDQSMHGACPQGLMPPAQICSGPDIRTPDSRHRDARLTNVDPRDLEAAETLMIMRSGGTPRKREVSQNRLPTLPSVERDERPKTPTRVVFSPSITMRTPDRHHADSSRIHSSPYTRPSPSQAQLTPAQFSVRKSAGHLTPSRAANAQPSAMPIRKEPGTDAEMILPVLPRRTLRPLYPLNVNSVPLFYPKVAPNGEPFDMRSTSCFQFGEHGLPLDKVKLGQMRARDVGVVVSTPGMLLTMFWPGYPLPIGLITLNLAPADAYSELLIAKAISTMVEELQTRVHKSGATIHPAFQEYELNKKVTTRNLRLTHLPKLWENTYEPILCLC</sequence>
<feature type="region of interest" description="Disordered" evidence="1">
    <location>
        <begin position="47"/>
        <end position="66"/>
    </location>
</feature>
<accession>A0A4Y7PU94</accession>
<feature type="compositionally biased region" description="Basic and acidic residues" evidence="1">
    <location>
        <begin position="161"/>
        <end position="171"/>
    </location>
</feature>
<protein>
    <submittedName>
        <fullName evidence="2">Uncharacterized protein</fullName>
    </submittedName>
</protein>
<dbReference type="EMBL" id="ML170208">
    <property type="protein sequence ID" value="TDL18442.1"/>
    <property type="molecule type" value="Genomic_DNA"/>
</dbReference>